<comment type="caution">
    <text evidence="1">The sequence shown here is derived from an EMBL/GenBank/DDBJ whole genome shotgun (WGS) entry which is preliminary data.</text>
</comment>
<proteinExistence type="predicted"/>
<keyword evidence="2" id="KW-1185">Reference proteome</keyword>
<dbReference type="EMBL" id="JBHSGB010000014">
    <property type="protein sequence ID" value="MFC4656351.1"/>
    <property type="molecule type" value="Genomic_DNA"/>
</dbReference>
<protein>
    <submittedName>
        <fullName evidence="1">Uncharacterized protein</fullName>
    </submittedName>
</protein>
<name>A0ABV9JQ11_9GAMM</name>
<evidence type="ECO:0000313" key="1">
    <source>
        <dbReference type="EMBL" id="MFC4656351.1"/>
    </source>
</evidence>
<evidence type="ECO:0000313" key="2">
    <source>
        <dbReference type="Proteomes" id="UP001595962"/>
    </source>
</evidence>
<reference evidence="2" key="1">
    <citation type="journal article" date="2019" name="Int. J. Syst. Evol. Microbiol.">
        <title>The Global Catalogue of Microorganisms (GCM) 10K type strain sequencing project: providing services to taxonomists for standard genome sequencing and annotation.</title>
        <authorList>
            <consortium name="The Broad Institute Genomics Platform"/>
            <consortium name="The Broad Institute Genome Sequencing Center for Infectious Disease"/>
            <person name="Wu L."/>
            <person name="Ma J."/>
        </authorList>
    </citation>
    <scope>NUCLEOTIDE SEQUENCE [LARGE SCALE GENOMIC DNA]</scope>
    <source>
        <strain evidence="2">DT28</strain>
    </source>
</reference>
<organism evidence="1 2">
    <name type="scientific">Rheinheimera marina</name>
    <dbReference type="NCBI Taxonomy" id="1774958"/>
    <lineage>
        <taxon>Bacteria</taxon>
        <taxon>Pseudomonadati</taxon>
        <taxon>Pseudomonadota</taxon>
        <taxon>Gammaproteobacteria</taxon>
        <taxon>Chromatiales</taxon>
        <taxon>Chromatiaceae</taxon>
        <taxon>Rheinheimera</taxon>
    </lineage>
</organism>
<dbReference type="Proteomes" id="UP001595962">
    <property type="component" value="Unassembled WGS sequence"/>
</dbReference>
<dbReference type="RefSeq" id="WP_377335329.1">
    <property type="nucleotide sequence ID" value="NZ_JBHSGB010000014.1"/>
</dbReference>
<accession>A0ABV9JQ11</accession>
<sequence>MLIPDLMDTCEVVRANPAIFPYRTFTFGPLGLEVRKASNAKEANELRNLHLGATAHACRLQAERITDYFFCGPLCSPSRKAHLIRQPERLRTLAQRFTEIDGLQLLSVWAPKDEVRVNDLFVLSGTAKEAIPSAEMGFVPSGVWKKWPSLTAYLDSIAVTEAQIDTLTAEMRDIGLSALRREKEGIRLVGVGVGDNESGVLLLKAGANRPKLSQPLADLKQLSILDRVADDLYYYETN</sequence>
<gene>
    <name evidence="1" type="ORF">ACFO3I_15145</name>
</gene>